<dbReference type="PROSITE" id="PS51257">
    <property type="entry name" value="PROKAR_LIPOPROTEIN"/>
    <property type="match status" value="1"/>
</dbReference>
<dbReference type="Pfam" id="PF19795">
    <property type="entry name" value="DUF6279"/>
    <property type="match status" value="1"/>
</dbReference>
<protein>
    <submittedName>
        <fullName evidence="2">DUF6279 family lipoprotein</fullName>
    </submittedName>
</protein>
<dbReference type="PIRSF" id="PIRSF028200">
    <property type="entry name" value="UCP028200"/>
    <property type="match status" value="1"/>
</dbReference>
<keyword evidence="1" id="KW-0732">Signal</keyword>
<keyword evidence="3" id="KW-1185">Reference proteome</keyword>
<sequence>MRATAALLLIAILATGCSSTRLAYRYADWGIVWWVEDFVTLTESQKQQLEVDIENLRQWHCSTELPRYRNWLASLQSELASSKPAESGIGNLQSELMTFFPPLLEQITPSAIKLLSSLSDEQVRELARNMADNHRKMEEEFLSGGAEAVAQARAERTAERAERWLGSLNGTQRRIINDWSESRSGQTEIWLEGRRNWQIALLNALENRNEPGFEETVTELINNPQAARGEAYAEMMDKSTAAMTFLIQDLLQASQASHLEHLARQAAELRGDFKALSCQPGPEVASRTYD</sequence>
<dbReference type="RefSeq" id="WP_100688547.1">
    <property type="nucleotide sequence ID" value="NZ_JBHTBD010000003.1"/>
</dbReference>
<dbReference type="InterPro" id="IPR016875">
    <property type="entry name" value="UCP028200"/>
</dbReference>
<feature type="chain" id="PRO_5047461909" evidence="1">
    <location>
        <begin position="24"/>
        <end position="290"/>
    </location>
</feature>
<evidence type="ECO:0000313" key="2">
    <source>
        <dbReference type="EMBL" id="MFC7295196.1"/>
    </source>
</evidence>
<name>A0ABW2IWE3_9GAMM</name>
<evidence type="ECO:0000313" key="3">
    <source>
        <dbReference type="Proteomes" id="UP001596506"/>
    </source>
</evidence>
<organism evidence="2 3">
    <name type="scientific">Marinobacter aromaticivorans</name>
    <dbReference type="NCBI Taxonomy" id="1494078"/>
    <lineage>
        <taxon>Bacteria</taxon>
        <taxon>Pseudomonadati</taxon>
        <taxon>Pseudomonadota</taxon>
        <taxon>Gammaproteobacteria</taxon>
        <taxon>Pseudomonadales</taxon>
        <taxon>Marinobacteraceae</taxon>
        <taxon>Marinobacter</taxon>
    </lineage>
</organism>
<gene>
    <name evidence="2" type="ORF">ACFQQA_10715</name>
</gene>
<keyword evidence="2" id="KW-0449">Lipoprotein</keyword>
<proteinExistence type="predicted"/>
<accession>A0ABW2IWE3</accession>
<dbReference type="Proteomes" id="UP001596506">
    <property type="component" value="Unassembled WGS sequence"/>
</dbReference>
<reference evidence="3" key="1">
    <citation type="journal article" date="2019" name="Int. J. Syst. Evol. Microbiol.">
        <title>The Global Catalogue of Microorganisms (GCM) 10K type strain sequencing project: providing services to taxonomists for standard genome sequencing and annotation.</title>
        <authorList>
            <consortium name="The Broad Institute Genomics Platform"/>
            <consortium name="The Broad Institute Genome Sequencing Center for Infectious Disease"/>
            <person name="Wu L."/>
            <person name="Ma J."/>
        </authorList>
    </citation>
    <scope>NUCLEOTIDE SEQUENCE [LARGE SCALE GENOMIC DNA]</scope>
    <source>
        <strain evidence="3">CCUG 60559</strain>
    </source>
</reference>
<dbReference type="EMBL" id="JBHTBD010000003">
    <property type="protein sequence ID" value="MFC7295196.1"/>
    <property type="molecule type" value="Genomic_DNA"/>
</dbReference>
<evidence type="ECO:0000256" key="1">
    <source>
        <dbReference type="SAM" id="SignalP"/>
    </source>
</evidence>
<comment type="caution">
    <text evidence="2">The sequence shown here is derived from an EMBL/GenBank/DDBJ whole genome shotgun (WGS) entry which is preliminary data.</text>
</comment>
<feature type="signal peptide" evidence="1">
    <location>
        <begin position="1"/>
        <end position="23"/>
    </location>
</feature>